<accession>B8BD47</accession>
<reference evidence="2 3" key="1">
    <citation type="journal article" date="2005" name="PLoS Biol.">
        <title>The genomes of Oryza sativa: a history of duplications.</title>
        <authorList>
            <person name="Yu J."/>
            <person name="Wang J."/>
            <person name="Lin W."/>
            <person name="Li S."/>
            <person name="Li H."/>
            <person name="Zhou J."/>
            <person name="Ni P."/>
            <person name="Dong W."/>
            <person name="Hu S."/>
            <person name="Zeng C."/>
            <person name="Zhang J."/>
            <person name="Zhang Y."/>
            <person name="Li R."/>
            <person name="Xu Z."/>
            <person name="Li S."/>
            <person name="Li X."/>
            <person name="Zheng H."/>
            <person name="Cong L."/>
            <person name="Lin L."/>
            <person name="Yin J."/>
            <person name="Geng J."/>
            <person name="Li G."/>
            <person name="Shi J."/>
            <person name="Liu J."/>
            <person name="Lv H."/>
            <person name="Li J."/>
            <person name="Wang J."/>
            <person name="Deng Y."/>
            <person name="Ran L."/>
            <person name="Shi X."/>
            <person name="Wang X."/>
            <person name="Wu Q."/>
            <person name="Li C."/>
            <person name="Ren X."/>
            <person name="Wang J."/>
            <person name="Wang X."/>
            <person name="Li D."/>
            <person name="Liu D."/>
            <person name="Zhang X."/>
            <person name="Ji Z."/>
            <person name="Zhao W."/>
            <person name="Sun Y."/>
            <person name="Zhang Z."/>
            <person name="Bao J."/>
            <person name="Han Y."/>
            <person name="Dong L."/>
            <person name="Ji J."/>
            <person name="Chen P."/>
            <person name="Wu S."/>
            <person name="Liu J."/>
            <person name="Xiao Y."/>
            <person name="Bu D."/>
            <person name="Tan J."/>
            <person name="Yang L."/>
            <person name="Ye C."/>
            <person name="Zhang J."/>
            <person name="Xu J."/>
            <person name="Zhou Y."/>
            <person name="Yu Y."/>
            <person name="Zhang B."/>
            <person name="Zhuang S."/>
            <person name="Wei H."/>
            <person name="Liu B."/>
            <person name="Lei M."/>
            <person name="Yu H."/>
            <person name="Li Y."/>
            <person name="Xu H."/>
            <person name="Wei S."/>
            <person name="He X."/>
            <person name="Fang L."/>
            <person name="Zhang Z."/>
            <person name="Zhang Y."/>
            <person name="Huang X."/>
            <person name="Su Z."/>
            <person name="Tong W."/>
            <person name="Li J."/>
            <person name="Tong Z."/>
            <person name="Li S."/>
            <person name="Ye J."/>
            <person name="Wang L."/>
            <person name="Fang L."/>
            <person name="Lei T."/>
            <person name="Chen C."/>
            <person name="Chen H."/>
            <person name="Xu Z."/>
            <person name="Li H."/>
            <person name="Huang H."/>
            <person name="Zhang F."/>
            <person name="Xu H."/>
            <person name="Li N."/>
            <person name="Zhao C."/>
            <person name="Li S."/>
            <person name="Dong L."/>
            <person name="Huang Y."/>
            <person name="Li L."/>
            <person name="Xi Y."/>
            <person name="Qi Q."/>
            <person name="Li W."/>
            <person name="Zhang B."/>
            <person name="Hu W."/>
            <person name="Zhang Y."/>
            <person name="Tian X."/>
            <person name="Jiao Y."/>
            <person name="Liang X."/>
            <person name="Jin J."/>
            <person name="Gao L."/>
            <person name="Zheng W."/>
            <person name="Hao B."/>
            <person name="Liu S."/>
            <person name="Wang W."/>
            <person name="Yuan L."/>
            <person name="Cao M."/>
            <person name="McDermott J."/>
            <person name="Samudrala R."/>
            <person name="Wang J."/>
            <person name="Wong G.K."/>
            <person name="Yang H."/>
        </authorList>
    </citation>
    <scope>NUCLEOTIDE SEQUENCE [LARGE SCALE GENOMIC DNA]</scope>
    <source>
        <strain evidence="3">cv. 93-11</strain>
    </source>
</reference>
<dbReference type="Proteomes" id="UP000007015">
    <property type="component" value="Chromosome 9"/>
</dbReference>
<evidence type="ECO:0000313" key="2">
    <source>
        <dbReference type="EMBL" id="EEC84795.1"/>
    </source>
</evidence>
<dbReference type="EMBL" id="CM000134">
    <property type="protein sequence ID" value="EEC84795.1"/>
    <property type="molecule type" value="Genomic_DNA"/>
</dbReference>
<feature type="compositionally biased region" description="Basic and acidic residues" evidence="1">
    <location>
        <begin position="42"/>
        <end position="52"/>
    </location>
</feature>
<dbReference type="HOGENOM" id="CLU_123068_0_0_1"/>
<dbReference type="AlphaFoldDB" id="B8BD47"/>
<dbReference type="OMA" id="TIPRMFH"/>
<evidence type="ECO:0000256" key="1">
    <source>
        <dbReference type="SAM" id="MobiDB-lite"/>
    </source>
</evidence>
<dbReference type="Gramene" id="BGIOSGA029540-TA">
    <property type="protein sequence ID" value="BGIOSGA029540-PA"/>
    <property type="gene ID" value="BGIOSGA029540"/>
</dbReference>
<evidence type="ECO:0000313" key="3">
    <source>
        <dbReference type="Proteomes" id="UP000007015"/>
    </source>
</evidence>
<organism evidence="2 3">
    <name type="scientific">Oryza sativa subsp. indica</name>
    <name type="common">Rice</name>
    <dbReference type="NCBI Taxonomy" id="39946"/>
    <lineage>
        <taxon>Eukaryota</taxon>
        <taxon>Viridiplantae</taxon>
        <taxon>Streptophyta</taxon>
        <taxon>Embryophyta</taxon>
        <taxon>Tracheophyta</taxon>
        <taxon>Spermatophyta</taxon>
        <taxon>Magnoliopsida</taxon>
        <taxon>Liliopsida</taxon>
        <taxon>Poales</taxon>
        <taxon>Poaceae</taxon>
        <taxon>BOP clade</taxon>
        <taxon>Oryzoideae</taxon>
        <taxon>Oryzeae</taxon>
        <taxon>Oryzinae</taxon>
        <taxon>Oryza</taxon>
        <taxon>Oryza sativa</taxon>
    </lineage>
</organism>
<feature type="region of interest" description="Disordered" evidence="1">
    <location>
        <begin position="1"/>
        <end position="22"/>
    </location>
</feature>
<gene>
    <name evidence="2" type="ORF">OsI_31855</name>
</gene>
<feature type="compositionally biased region" description="Low complexity" evidence="1">
    <location>
        <begin position="8"/>
        <end position="22"/>
    </location>
</feature>
<feature type="region of interest" description="Disordered" evidence="1">
    <location>
        <begin position="42"/>
        <end position="72"/>
    </location>
</feature>
<feature type="compositionally biased region" description="Basic and acidic residues" evidence="1">
    <location>
        <begin position="143"/>
        <end position="156"/>
    </location>
</feature>
<protein>
    <submittedName>
        <fullName evidence="2">Uncharacterized protein</fullName>
    </submittedName>
</protein>
<proteinExistence type="predicted"/>
<sequence length="190" mass="20530">MAREISLAPTAAVAAAEPAAAPARVRRRRQLHLFSVAADAHEVSAGERRERGGGSSTSSVSPPMHTRSVRESGVSVVVAPTLTPTAFSLVDGLHQQEIISLQNTIPRMFHQEAEEPTDDEGAAGKKQGMARDSDEVSPGCRGADGRCSRRWKEARNRALSRRIRHDGEKPVDGARAGRRKRVIAHGGERF</sequence>
<keyword evidence="3" id="KW-1185">Reference proteome</keyword>
<name>B8BD47_ORYSI</name>
<feature type="region of interest" description="Disordered" evidence="1">
    <location>
        <begin position="113"/>
        <end position="190"/>
    </location>
</feature>